<dbReference type="PANTHER" id="PTHR21974">
    <property type="entry name" value="RE15880P"/>
    <property type="match status" value="1"/>
</dbReference>
<sequence>MSSEEAIQKESERFHALFNRLSDTQWSEAALPEAQSHLTACKNQARLVQDKINVFNAAAEKEYKRLVDIKGHGVKHVWYKIRGKLEERLDEQEKSWLQGFEKCKEEEQHLTVLEEEICFREKYMQQCQAAYEEYTKTKRTLDELLEHFFSGATSYPDEAVAEDNLKNKQAYLSTLQKDHHILTRVFGLLEKGHQVLTTCRRELDKALNMNTFDLFSNSPFADIAVSSHLANARNASTQAQQLVDEVARVYPNLPHIGDLHIKQDNLVFNIICDNIWTDMKMRKTIHEALDRIAHADTVLVNISLEIKEKLEKCQADRDMASDDVKRLAAEHFNARINIVRNIIDPPPSYSSF</sequence>
<gene>
    <name evidence="1" type="ORF">SEV965_LOCUS28549</name>
</gene>
<dbReference type="Proteomes" id="UP000663889">
    <property type="component" value="Unassembled WGS sequence"/>
</dbReference>
<proteinExistence type="predicted"/>
<reference evidence="1" key="1">
    <citation type="submission" date="2021-02" db="EMBL/GenBank/DDBJ databases">
        <authorList>
            <person name="Nowell W R."/>
        </authorList>
    </citation>
    <scope>NUCLEOTIDE SEQUENCE</scope>
</reference>
<evidence type="ECO:0000313" key="2">
    <source>
        <dbReference type="Proteomes" id="UP000663889"/>
    </source>
</evidence>
<dbReference type="EMBL" id="CAJNOU010002732">
    <property type="protein sequence ID" value="CAF1345011.1"/>
    <property type="molecule type" value="Genomic_DNA"/>
</dbReference>
<organism evidence="1 2">
    <name type="scientific">Rotaria sordida</name>
    <dbReference type="NCBI Taxonomy" id="392033"/>
    <lineage>
        <taxon>Eukaryota</taxon>
        <taxon>Metazoa</taxon>
        <taxon>Spiralia</taxon>
        <taxon>Gnathifera</taxon>
        <taxon>Rotifera</taxon>
        <taxon>Eurotatoria</taxon>
        <taxon>Bdelloidea</taxon>
        <taxon>Philodinida</taxon>
        <taxon>Philodinidae</taxon>
        <taxon>Rotaria</taxon>
    </lineage>
</organism>
<comment type="caution">
    <text evidence="1">The sequence shown here is derived from an EMBL/GenBank/DDBJ whole genome shotgun (WGS) entry which is preliminary data.</text>
</comment>
<accession>A0A815GYF6</accession>
<name>A0A815GYF6_9BILA</name>
<dbReference type="PANTHER" id="PTHR21974:SF2">
    <property type="entry name" value="RE15880P"/>
    <property type="match status" value="1"/>
</dbReference>
<protein>
    <submittedName>
        <fullName evidence="1">Uncharacterized protein</fullName>
    </submittedName>
</protein>
<dbReference type="AlphaFoldDB" id="A0A815GYF6"/>
<evidence type="ECO:0000313" key="1">
    <source>
        <dbReference type="EMBL" id="CAF1345011.1"/>
    </source>
</evidence>